<gene>
    <name evidence="7" type="ORF">N4264_09440</name>
</gene>
<keyword evidence="2 4" id="KW-0479">Metal-binding</keyword>
<dbReference type="PANTHER" id="PTHR47197:SF3">
    <property type="entry name" value="DIHYDRO-HEME D1 DEHYDROGENASE"/>
    <property type="match status" value="1"/>
</dbReference>
<dbReference type="InterPro" id="IPR011044">
    <property type="entry name" value="Quino_amine_DH_bsu"/>
</dbReference>
<dbReference type="InterPro" id="IPR009056">
    <property type="entry name" value="Cyt_c-like_dom"/>
</dbReference>
<dbReference type="SUPFAM" id="SSF46626">
    <property type="entry name" value="Cytochrome c"/>
    <property type="match status" value="1"/>
</dbReference>
<sequence>MNAFRSALAGLFGLAAASASAQNQFANWESPHVHPLDITPDGTHVLAVNTADQRLEIFTRNTDGQLQSTGAVAVGVEPVSVRVRSNAQAWVVNHLSDSISIVDISDARVVATLRTGDEPADVVFAGNPERAYVSLSQLNQVRIYDPANLAAPATTLALEGEEPRALAVSPDRQHVYVAFFESGNGTTIIGQAEVTDPAGPYAGASPPPNSGNTFDPPLAVGLPAPPPVAHIVRRDGNGRWRDDNGRDWSAFVTWDLHDHDIASIDTETLQVTYFASLMTQLMALGTRPDGQVTAVGTESLNQIRFEPNVQSVFVHVSIANVDPATGAAVIADLNPHLDYTVRTVPAATRAQSLGDPRGIAWHPVDDLAYVTGMGSNNLIVTNSSGTRTGRVAVGAGPTGVVLDAAGTHLYVLNKFDASVSVITTATLQEIQRLAFFDPTPSSIRAGRPLLYDTHATSGLGQAACASCHVDGRSDFLAWDLGSPQGEMKAVNQPCRQGQTCRDWHPMKGPLVTQTLQGIVGNGAMHWRGDRENLAAFAPAFVSLQGADAEPDAARMQAFEDFVATVRYPPNPNRSIDGSLPTAMPVGGGTGNAVNGETLFLTLPTLAGTLACVDCHALPTGTTRQVDDPFLPLTPQTMKQAQLRGLWEKAGWRNNRQDNAKGFGFNSDSEFDTLGALLLGGFNFGGPAVAPQRRRDVEAYLLAFDSETPPAVGQQLTFDGGNTTNAADLSRLDTFVALADSGRVGLIAKGRRGGVDRGWVYVTGNRFLSDRRHEFTDLDSLRTGAAAGAEVTFTVVAAFSQYRSGVDRDADGAFDRDEREWQSDPASPASLPSGFCRPDLNEDGRADSADVALFDGWFQSGDVRANYDHSLNAAGLPDVTPIDADAFEADVGAGCDTLFHDGFEN</sequence>
<dbReference type="EMBL" id="CP104694">
    <property type="protein sequence ID" value="UXI69828.1"/>
    <property type="molecule type" value="Genomic_DNA"/>
</dbReference>
<dbReference type="InterPro" id="IPR051200">
    <property type="entry name" value="Host-pathogen_enzymatic-act"/>
</dbReference>
<dbReference type="Gene3D" id="1.10.760.10">
    <property type="entry name" value="Cytochrome c-like domain"/>
    <property type="match status" value="1"/>
</dbReference>
<keyword evidence="3 4" id="KW-0408">Iron</keyword>
<accession>A0ABY6BII5</accession>
<dbReference type="InterPro" id="IPR019405">
    <property type="entry name" value="Lactonase_7-beta_prop"/>
</dbReference>
<dbReference type="InterPro" id="IPR015943">
    <property type="entry name" value="WD40/YVTN_repeat-like_dom_sf"/>
</dbReference>
<proteinExistence type="predicted"/>
<dbReference type="Proteomes" id="UP001064632">
    <property type="component" value="Chromosome"/>
</dbReference>
<evidence type="ECO:0000256" key="2">
    <source>
        <dbReference type="ARBA" id="ARBA00022723"/>
    </source>
</evidence>
<feature type="domain" description="Cytochrome c" evidence="6">
    <location>
        <begin position="590"/>
        <end position="704"/>
    </location>
</feature>
<protein>
    <submittedName>
        <fullName evidence="7">YncE family protein</fullName>
    </submittedName>
</protein>
<keyword evidence="8" id="KW-1185">Reference proteome</keyword>
<keyword evidence="1 4" id="KW-0349">Heme</keyword>
<evidence type="ECO:0000313" key="8">
    <source>
        <dbReference type="Proteomes" id="UP001064632"/>
    </source>
</evidence>
<dbReference type="PROSITE" id="PS51007">
    <property type="entry name" value="CYTC"/>
    <property type="match status" value="1"/>
</dbReference>
<evidence type="ECO:0000256" key="4">
    <source>
        <dbReference type="PROSITE-ProRule" id="PRU00433"/>
    </source>
</evidence>
<evidence type="ECO:0000256" key="3">
    <source>
        <dbReference type="ARBA" id="ARBA00023004"/>
    </source>
</evidence>
<organism evidence="7 8">
    <name type="scientific">Tahibacter amnicola</name>
    <dbReference type="NCBI Taxonomy" id="2976241"/>
    <lineage>
        <taxon>Bacteria</taxon>
        <taxon>Pseudomonadati</taxon>
        <taxon>Pseudomonadota</taxon>
        <taxon>Gammaproteobacteria</taxon>
        <taxon>Lysobacterales</taxon>
        <taxon>Rhodanobacteraceae</taxon>
        <taxon>Tahibacter</taxon>
    </lineage>
</organism>
<evidence type="ECO:0000313" key="7">
    <source>
        <dbReference type="EMBL" id="UXI69828.1"/>
    </source>
</evidence>
<dbReference type="InterPro" id="IPR036909">
    <property type="entry name" value="Cyt_c-like_dom_sf"/>
</dbReference>
<keyword evidence="5" id="KW-0732">Signal</keyword>
<feature type="chain" id="PRO_5047351392" evidence="5">
    <location>
        <begin position="22"/>
        <end position="904"/>
    </location>
</feature>
<dbReference type="PANTHER" id="PTHR47197">
    <property type="entry name" value="PROTEIN NIRF"/>
    <property type="match status" value="1"/>
</dbReference>
<dbReference type="Pfam" id="PF10282">
    <property type="entry name" value="Lactonase"/>
    <property type="match status" value="1"/>
</dbReference>
<evidence type="ECO:0000256" key="5">
    <source>
        <dbReference type="SAM" id="SignalP"/>
    </source>
</evidence>
<evidence type="ECO:0000259" key="6">
    <source>
        <dbReference type="PROSITE" id="PS51007"/>
    </source>
</evidence>
<dbReference type="Gene3D" id="2.130.10.10">
    <property type="entry name" value="YVTN repeat-like/Quinoprotein amine dehydrogenase"/>
    <property type="match status" value="2"/>
</dbReference>
<dbReference type="RefSeq" id="WP_261696781.1">
    <property type="nucleotide sequence ID" value="NZ_CP104694.1"/>
</dbReference>
<reference evidence="7" key="1">
    <citation type="submission" date="2022-09" db="EMBL/GenBank/DDBJ databases">
        <title>Tahibacter sp. nov., isolated from a fresh water.</title>
        <authorList>
            <person name="Baek J.H."/>
            <person name="Lee J.K."/>
            <person name="Kim J.M."/>
            <person name="Jeon C.O."/>
        </authorList>
    </citation>
    <scope>NUCLEOTIDE SEQUENCE</scope>
    <source>
        <strain evidence="7">W38</strain>
    </source>
</reference>
<name>A0ABY6BII5_9GAMM</name>
<evidence type="ECO:0000256" key="1">
    <source>
        <dbReference type="ARBA" id="ARBA00022617"/>
    </source>
</evidence>
<feature type="signal peptide" evidence="5">
    <location>
        <begin position="1"/>
        <end position="21"/>
    </location>
</feature>
<dbReference type="SUPFAM" id="SSF50969">
    <property type="entry name" value="YVTN repeat-like/Quinoprotein amine dehydrogenase"/>
    <property type="match status" value="1"/>
</dbReference>